<dbReference type="InterPro" id="IPR004365">
    <property type="entry name" value="NA-bd_OB_tRNA"/>
</dbReference>
<proteinExistence type="predicted"/>
<feature type="compositionally biased region" description="Acidic residues" evidence="1">
    <location>
        <begin position="150"/>
        <end position="173"/>
    </location>
</feature>
<organism evidence="3 4">
    <name type="scientific">Natronoarchaeum philippinense</name>
    <dbReference type="NCBI Taxonomy" id="558529"/>
    <lineage>
        <taxon>Archaea</taxon>
        <taxon>Methanobacteriati</taxon>
        <taxon>Methanobacteriota</taxon>
        <taxon>Stenosarchaea group</taxon>
        <taxon>Halobacteria</taxon>
        <taxon>Halobacteriales</taxon>
        <taxon>Natronoarchaeaceae</taxon>
    </lineage>
</organism>
<dbReference type="RefSeq" id="WP_097007949.1">
    <property type="nucleotide sequence ID" value="NZ_OBEJ01000001.1"/>
</dbReference>
<keyword evidence="3" id="KW-0540">Nuclease</keyword>
<feature type="compositionally biased region" description="Acidic residues" evidence="1">
    <location>
        <begin position="181"/>
        <end position="208"/>
    </location>
</feature>
<dbReference type="Gene3D" id="2.40.50.140">
    <property type="entry name" value="Nucleic acid-binding proteins"/>
    <property type="match status" value="1"/>
</dbReference>
<keyword evidence="3" id="KW-0269">Exonuclease</keyword>
<dbReference type="SMART" id="SM00316">
    <property type="entry name" value="S1"/>
    <property type="match status" value="1"/>
</dbReference>
<feature type="region of interest" description="Disordered" evidence="1">
    <location>
        <begin position="116"/>
        <end position="208"/>
    </location>
</feature>
<gene>
    <name evidence="3" type="ORF">SAMN06269185_0988</name>
</gene>
<dbReference type="Gene3D" id="2.40.50.1010">
    <property type="match status" value="1"/>
</dbReference>
<evidence type="ECO:0000313" key="3">
    <source>
        <dbReference type="EMBL" id="SNZ05943.1"/>
    </source>
</evidence>
<dbReference type="OrthoDB" id="60224at2157"/>
<dbReference type="Pfam" id="PF01336">
    <property type="entry name" value="tRNA_anti-codon"/>
    <property type="match status" value="1"/>
</dbReference>
<dbReference type="GO" id="GO:0003676">
    <property type="term" value="F:nucleic acid binding"/>
    <property type="evidence" value="ECO:0007669"/>
    <property type="project" value="InterPro"/>
</dbReference>
<reference evidence="3 4" key="1">
    <citation type="submission" date="2017-09" db="EMBL/GenBank/DDBJ databases">
        <authorList>
            <person name="Ehlers B."/>
            <person name="Leendertz F.H."/>
        </authorList>
    </citation>
    <scope>NUCLEOTIDE SEQUENCE [LARGE SCALE GENOMIC DNA]</scope>
    <source>
        <strain evidence="3 4">DSM 27208</strain>
    </source>
</reference>
<dbReference type="SUPFAM" id="SSF50249">
    <property type="entry name" value="Nucleic acid-binding proteins"/>
    <property type="match status" value="2"/>
</dbReference>
<dbReference type="Proteomes" id="UP000219453">
    <property type="component" value="Unassembled WGS sequence"/>
</dbReference>
<feature type="domain" description="S1 motif" evidence="2">
    <location>
        <begin position="38"/>
        <end position="105"/>
    </location>
</feature>
<feature type="compositionally biased region" description="Polar residues" evidence="1">
    <location>
        <begin position="130"/>
        <end position="139"/>
    </location>
</feature>
<evidence type="ECO:0000313" key="4">
    <source>
        <dbReference type="Proteomes" id="UP000219453"/>
    </source>
</evidence>
<dbReference type="SUPFAM" id="SSF64182">
    <property type="entry name" value="DHH phosphoesterases"/>
    <property type="match status" value="1"/>
</dbReference>
<dbReference type="GO" id="GO:0004527">
    <property type="term" value="F:exonuclease activity"/>
    <property type="evidence" value="ECO:0007669"/>
    <property type="project" value="UniProtKB-KW"/>
</dbReference>
<dbReference type="InterPro" id="IPR038763">
    <property type="entry name" value="DHH_sf"/>
</dbReference>
<dbReference type="EMBL" id="OBEJ01000001">
    <property type="protein sequence ID" value="SNZ05943.1"/>
    <property type="molecule type" value="Genomic_DNA"/>
</dbReference>
<dbReference type="PROSITE" id="PS50126">
    <property type="entry name" value="S1"/>
    <property type="match status" value="1"/>
</dbReference>
<dbReference type="Pfam" id="PF00575">
    <property type="entry name" value="S1"/>
    <property type="match status" value="1"/>
</dbReference>
<name>A0A285NAK9_NATPI</name>
<keyword evidence="3" id="KW-0378">Hydrolase</keyword>
<evidence type="ECO:0000256" key="1">
    <source>
        <dbReference type="SAM" id="MobiDB-lite"/>
    </source>
</evidence>
<evidence type="ECO:0000259" key="2">
    <source>
        <dbReference type="PROSITE" id="PS50126"/>
    </source>
</evidence>
<dbReference type="CDD" id="cd04487">
    <property type="entry name" value="RecJ_OBF2_like"/>
    <property type="match status" value="1"/>
</dbReference>
<dbReference type="InterPro" id="IPR003029">
    <property type="entry name" value="S1_domain"/>
</dbReference>
<sequence>MGNCIICGAPVDGLVCSTHQEDVAFEFEGDSPEQLTANRYYRGSVDGFADFGVFVDIGDAVTGLLHRSELDRRLDSLDWDSGDEVYVKVKSVRDNGDIDLGWSIRQSADEFRGTLVDTPEGDIHADEESSAGNANSADATPNGGHVATVDTDDASDSESDADAAASDAEDEQPTSEAEQSATEDEQSAAEDEQSAAEDDQPTADSDDVEAGIDRTAIESLGELVGEDVRIEGEVVGVRQTSGPTIFELRDETGVIECAAFEEAGVRAYPDIEIDDAVRLDGEVERRRDELQVETETLLRLEGEEAAAVEDRLQSALDDAAAPEAMELLAGHDDVAAIEGDLEAAATAIRRAILEARPIVVRHSATADGYAGGAAIERAALPLIREEHSRQDAVYNYFQRRPIEGHIYDMDAATSDVTDMLEDRERHGDQLPLVVLVDAGSTVESEDGYDLLDVYDVETVVVDAHAPDDAAADAVDTFANPGSDDVTTPALAANVAAAVNEDVREEMYHVPAVGYWEEVPDAYAALAAEAGYAADPVREIREAIALEAYYQTYKDKRELIADLLFEKAEGLAGHVSGQFRTKLDGEIETAERNLTIREANGVTFTVLDTDAFTHRFDFPNTTLLVDALHRHQRDEQGAPLVTLGVDEDEIHVRSTESVDVRDIGDAAAERADEAGVSVVGGRDGHVEFLAGQRDAVLEAVVASIASEL</sequence>
<accession>A0A285NAK9</accession>
<keyword evidence="4" id="KW-1185">Reference proteome</keyword>
<dbReference type="AlphaFoldDB" id="A0A285NAK9"/>
<dbReference type="InterPro" id="IPR012340">
    <property type="entry name" value="NA-bd_OB-fold"/>
</dbReference>
<protein>
    <submittedName>
        <fullName evidence="3">RecJ-like exonuclease, contains DnaJ-type Zn finger domain</fullName>
    </submittedName>
</protein>